<dbReference type="AlphaFoldDB" id="A0ABC8URP3"/>
<feature type="region of interest" description="Disordered" evidence="1">
    <location>
        <begin position="284"/>
        <end position="305"/>
    </location>
</feature>
<dbReference type="InterPro" id="IPR038928">
    <property type="entry name" value="LAZY1"/>
</dbReference>
<evidence type="ECO:0000256" key="1">
    <source>
        <dbReference type="SAM" id="MobiDB-lite"/>
    </source>
</evidence>
<accession>A0ABC8URP3</accession>
<gene>
    <name evidence="2" type="ORF">ILEXP_LOCUS54004</name>
</gene>
<dbReference type="PANTHER" id="PTHR34959">
    <property type="entry name" value="PROTEIN LAZY 1"/>
    <property type="match status" value="1"/>
</dbReference>
<sequence length="364" mass="40347">MVSGISTTCLSGQPLLDEPHYYTEANYNAASLKQPKREWDRSCGELKTNKAEEDFKEESSVLISELFHGFLAIGTLGSESLITEPETPTFSMSFQNATAGEKQVTETELKLISDELEKFLEAEAKEVSNESSERSSHASIITLSGKPIEGADAEEDENLGVCPLQGYLFGSSIELPERSVEAKKKKTSLGELFKQNTIAYEHSTEKCGKEEKQSKGKYASCFMKNILKKLQSSRSCKASASCDANESISKRKLPKVLRMFHKKIHPEKSAADKQLTKAQRCQIKDTSGDGGYHNGDPTVNEDNRKFPDISVLKKEFTTLNPSHKRLNSGGSAGNTEYWIKTDADYRSNRNQHSSSSRGVNGQFD</sequence>
<comment type="caution">
    <text evidence="2">The sequence shown here is derived from an EMBL/GenBank/DDBJ whole genome shotgun (WGS) entry which is preliminary data.</text>
</comment>
<keyword evidence="3" id="KW-1185">Reference proteome</keyword>
<evidence type="ECO:0008006" key="4">
    <source>
        <dbReference type="Google" id="ProtNLM"/>
    </source>
</evidence>
<proteinExistence type="predicted"/>
<dbReference type="PANTHER" id="PTHR34959:SF4">
    <property type="entry name" value="PROTEIN LAZY 1"/>
    <property type="match status" value="1"/>
</dbReference>
<evidence type="ECO:0000313" key="2">
    <source>
        <dbReference type="EMBL" id="CAK9183716.1"/>
    </source>
</evidence>
<protein>
    <recommendedName>
        <fullName evidence="4">Protein LAZY 1</fullName>
    </recommendedName>
</protein>
<dbReference type="EMBL" id="CAUOFW020008725">
    <property type="protein sequence ID" value="CAK9183716.1"/>
    <property type="molecule type" value="Genomic_DNA"/>
</dbReference>
<name>A0ABC8URP3_9AQUA</name>
<evidence type="ECO:0000313" key="3">
    <source>
        <dbReference type="Proteomes" id="UP001642360"/>
    </source>
</evidence>
<organism evidence="2 3">
    <name type="scientific">Ilex paraguariensis</name>
    <name type="common">yerba mate</name>
    <dbReference type="NCBI Taxonomy" id="185542"/>
    <lineage>
        <taxon>Eukaryota</taxon>
        <taxon>Viridiplantae</taxon>
        <taxon>Streptophyta</taxon>
        <taxon>Embryophyta</taxon>
        <taxon>Tracheophyta</taxon>
        <taxon>Spermatophyta</taxon>
        <taxon>Magnoliopsida</taxon>
        <taxon>eudicotyledons</taxon>
        <taxon>Gunneridae</taxon>
        <taxon>Pentapetalae</taxon>
        <taxon>asterids</taxon>
        <taxon>campanulids</taxon>
        <taxon>Aquifoliales</taxon>
        <taxon>Aquifoliaceae</taxon>
        <taxon>Ilex</taxon>
    </lineage>
</organism>
<reference evidence="2 3" key="1">
    <citation type="submission" date="2024-02" db="EMBL/GenBank/DDBJ databases">
        <authorList>
            <person name="Vignale AGUSTIN F."/>
            <person name="Sosa J E."/>
            <person name="Modenutti C."/>
        </authorList>
    </citation>
    <scope>NUCLEOTIDE SEQUENCE [LARGE SCALE GENOMIC DNA]</scope>
</reference>
<dbReference type="Proteomes" id="UP001642360">
    <property type="component" value="Unassembled WGS sequence"/>
</dbReference>